<name>A0A392VPU3_9FABA</name>
<dbReference type="AlphaFoldDB" id="A0A392VPU3"/>
<comment type="caution">
    <text evidence="2">The sequence shown here is derived from an EMBL/GenBank/DDBJ whole genome shotgun (WGS) entry which is preliminary data.</text>
</comment>
<feature type="non-terminal residue" evidence="2">
    <location>
        <position position="1"/>
    </location>
</feature>
<evidence type="ECO:0000313" key="3">
    <source>
        <dbReference type="Proteomes" id="UP000265520"/>
    </source>
</evidence>
<sequence length="20" mass="2089">AEIDRSKGGERSGGKEKIGD</sequence>
<reference evidence="2 3" key="1">
    <citation type="journal article" date="2018" name="Front. Plant Sci.">
        <title>Red Clover (Trifolium pratense) and Zigzag Clover (T. medium) - A Picture of Genomic Similarities and Differences.</title>
        <authorList>
            <person name="Dluhosova J."/>
            <person name="Istvanek J."/>
            <person name="Nedelnik J."/>
            <person name="Repkova J."/>
        </authorList>
    </citation>
    <scope>NUCLEOTIDE SEQUENCE [LARGE SCALE GENOMIC DNA]</scope>
    <source>
        <strain evidence="3">cv. 10/8</strain>
        <tissue evidence="2">Leaf</tissue>
    </source>
</reference>
<organism evidence="2 3">
    <name type="scientific">Trifolium medium</name>
    <dbReference type="NCBI Taxonomy" id="97028"/>
    <lineage>
        <taxon>Eukaryota</taxon>
        <taxon>Viridiplantae</taxon>
        <taxon>Streptophyta</taxon>
        <taxon>Embryophyta</taxon>
        <taxon>Tracheophyta</taxon>
        <taxon>Spermatophyta</taxon>
        <taxon>Magnoliopsida</taxon>
        <taxon>eudicotyledons</taxon>
        <taxon>Gunneridae</taxon>
        <taxon>Pentapetalae</taxon>
        <taxon>rosids</taxon>
        <taxon>fabids</taxon>
        <taxon>Fabales</taxon>
        <taxon>Fabaceae</taxon>
        <taxon>Papilionoideae</taxon>
        <taxon>50 kb inversion clade</taxon>
        <taxon>NPAAA clade</taxon>
        <taxon>Hologalegina</taxon>
        <taxon>IRL clade</taxon>
        <taxon>Trifolieae</taxon>
        <taxon>Trifolium</taxon>
    </lineage>
</organism>
<evidence type="ECO:0000313" key="2">
    <source>
        <dbReference type="EMBL" id="MCI89001.1"/>
    </source>
</evidence>
<protein>
    <submittedName>
        <fullName evidence="2">Uncharacterized protein</fullName>
    </submittedName>
</protein>
<dbReference type="EMBL" id="LXQA011207680">
    <property type="protein sequence ID" value="MCI89001.1"/>
    <property type="molecule type" value="Genomic_DNA"/>
</dbReference>
<evidence type="ECO:0000256" key="1">
    <source>
        <dbReference type="SAM" id="MobiDB-lite"/>
    </source>
</evidence>
<accession>A0A392VPU3</accession>
<feature type="region of interest" description="Disordered" evidence="1">
    <location>
        <begin position="1"/>
        <end position="20"/>
    </location>
</feature>
<keyword evidence="3" id="KW-1185">Reference proteome</keyword>
<proteinExistence type="predicted"/>
<dbReference type="Proteomes" id="UP000265520">
    <property type="component" value="Unassembled WGS sequence"/>
</dbReference>